<dbReference type="AlphaFoldDB" id="A0A8S1N9U9"/>
<sequence length="721" mass="87006">MNPYEKIKQELDVRMLNQRANILKVLNGQQKIYQGKETIAAYTDIYNFIVQGEEEGRRMYELFKNYNEAFLKQSEEIARKTYGTENFLEETLSQYQIYEYHTRILKSYFAYLDRSFVIVSNNHNQYPHLQQQAKEQYYLLFYSKLFSYIKEEFKTKLKQDRIQFDKEIQLQLQRVYKIIYEMKSISQDKDNREKIQNEIKEDSKNYYQNQYNYFKQQSILDQIKLLIKLKDEELSRIKLIFGCEQNDLQKDLIDLFNQNIINNYALDLHQDNNDTLKNIIFQDCYKQFGQLVQFFDNFKSNTHIFVKKFQDIIIQQGKEIIQERQIGITQSQKKQEKEEQQNKFLDELIFLQQSYKKLIQNYGENNQFLLVNLRSAFENITANADQYIIMESLLQRIHKFTVKRIDIEEEKQLSQVMQILECFQAKDLFIKNYQNKLAQRIFTIFDYHSDIDKQIIDQFRKTFGPEHTKYLEFMIKDYEQSLNEKIITISDIEIQAKILQKEYWPEIKPYVNLDKILILNQLKSAYRQKFNSQQEKNQLVDLNWQDQLSMIEVQFKTNLEYRIILGVVSGAILLQFNEKNLPLTIEQLQEKIEVNQQYLLNQIRLLEQKKLIIKDAQGFKFNEEFSTHKIRIKLGIILDQYVEYKQEDIQSDRKIAIQAAIVRIMKGKRTLSFQQLNLLVKEQLKMFKPQDKDIKEVIEILMNQDYLKRNPQNINELIYVS</sequence>
<evidence type="ECO:0000313" key="5">
    <source>
        <dbReference type="Proteomes" id="UP000692954"/>
    </source>
</evidence>
<dbReference type="OrthoDB" id="27073at2759"/>
<comment type="caution">
    <text evidence="4">The sequence shown here is derived from an EMBL/GenBank/DDBJ whole genome shotgun (WGS) entry which is preliminary data.</text>
</comment>
<dbReference type="PANTHER" id="PTHR11932">
    <property type="entry name" value="CULLIN"/>
    <property type="match status" value="1"/>
</dbReference>
<dbReference type="InterPro" id="IPR045093">
    <property type="entry name" value="Cullin"/>
</dbReference>
<feature type="domain" description="Cullin family profile" evidence="3">
    <location>
        <begin position="390"/>
        <end position="607"/>
    </location>
</feature>
<dbReference type="PROSITE" id="PS50069">
    <property type="entry name" value="CULLIN_2"/>
    <property type="match status" value="1"/>
</dbReference>
<dbReference type="InterPro" id="IPR059120">
    <property type="entry name" value="Cullin-like_AB"/>
</dbReference>
<dbReference type="InterPro" id="IPR001373">
    <property type="entry name" value="Cullin_N"/>
</dbReference>
<reference evidence="4" key="1">
    <citation type="submission" date="2021-01" db="EMBL/GenBank/DDBJ databases">
        <authorList>
            <consortium name="Genoscope - CEA"/>
            <person name="William W."/>
        </authorList>
    </citation>
    <scope>NUCLEOTIDE SEQUENCE</scope>
</reference>
<dbReference type="GO" id="GO:0006511">
    <property type="term" value="P:ubiquitin-dependent protein catabolic process"/>
    <property type="evidence" value="ECO:0007669"/>
    <property type="project" value="InterPro"/>
</dbReference>
<evidence type="ECO:0000259" key="3">
    <source>
        <dbReference type="PROSITE" id="PS50069"/>
    </source>
</evidence>
<evidence type="ECO:0000313" key="4">
    <source>
        <dbReference type="EMBL" id="CAD8085765.1"/>
    </source>
</evidence>
<name>A0A8S1N9U9_9CILI</name>
<dbReference type="SMART" id="SM00182">
    <property type="entry name" value="CULLIN"/>
    <property type="match status" value="1"/>
</dbReference>
<dbReference type="Pfam" id="PF00888">
    <property type="entry name" value="Cullin"/>
    <property type="match status" value="1"/>
</dbReference>
<accession>A0A8S1N9U9</accession>
<dbReference type="SMART" id="SM00884">
    <property type="entry name" value="Cullin_Nedd8"/>
    <property type="match status" value="1"/>
</dbReference>
<proteinExistence type="inferred from homology"/>
<evidence type="ECO:0000256" key="1">
    <source>
        <dbReference type="PROSITE-ProRule" id="PRU00330"/>
    </source>
</evidence>
<dbReference type="Pfam" id="PF10557">
    <property type="entry name" value="Cullin_Nedd8"/>
    <property type="match status" value="1"/>
</dbReference>
<keyword evidence="5" id="KW-1185">Reference proteome</keyword>
<dbReference type="GO" id="GO:0031625">
    <property type="term" value="F:ubiquitin protein ligase binding"/>
    <property type="evidence" value="ECO:0007669"/>
    <property type="project" value="InterPro"/>
</dbReference>
<protein>
    <recommendedName>
        <fullName evidence="3">Cullin family profile domain-containing protein</fullName>
    </recommendedName>
</protein>
<dbReference type="Pfam" id="PF26557">
    <property type="entry name" value="Cullin_AB"/>
    <property type="match status" value="1"/>
</dbReference>
<dbReference type="Proteomes" id="UP000692954">
    <property type="component" value="Unassembled WGS sequence"/>
</dbReference>
<dbReference type="InterPro" id="IPR019559">
    <property type="entry name" value="Cullin_neddylation_domain"/>
</dbReference>
<comment type="similarity">
    <text evidence="1 2">Belongs to the cullin family.</text>
</comment>
<dbReference type="EMBL" id="CAJJDN010000049">
    <property type="protein sequence ID" value="CAD8085765.1"/>
    <property type="molecule type" value="Genomic_DNA"/>
</dbReference>
<dbReference type="InterPro" id="IPR016158">
    <property type="entry name" value="Cullin_homology"/>
</dbReference>
<evidence type="ECO:0000256" key="2">
    <source>
        <dbReference type="RuleBase" id="RU003829"/>
    </source>
</evidence>
<organism evidence="4 5">
    <name type="scientific">Paramecium sonneborni</name>
    <dbReference type="NCBI Taxonomy" id="65129"/>
    <lineage>
        <taxon>Eukaryota</taxon>
        <taxon>Sar</taxon>
        <taxon>Alveolata</taxon>
        <taxon>Ciliophora</taxon>
        <taxon>Intramacronucleata</taxon>
        <taxon>Oligohymenophorea</taxon>
        <taxon>Peniculida</taxon>
        <taxon>Parameciidae</taxon>
        <taxon>Paramecium</taxon>
    </lineage>
</organism>
<gene>
    <name evidence="4" type="ORF">PSON_ATCC_30995.1.T0490005</name>
</gene>